<dbReference type="OMA" id="YRKTVYI"/>
<dbReference type="EMBL" id="CM007384">
    <property type="protein sequence ID" value="ONK72364.1"/>
    <property type="molecule type" value="Genomic_DNA"/>
</dbReference>
<proteinExistence type="predicted"/>
<dbReference type="Gramene" id="ONK72364">
    <property type="protein sequence ID" value="ONK72364"/>
    <property type="gene ID" value="A4U43_C04F18650"/>
</dbReference>
<accession>A0A5P1F2H3</accession>
<dbReference type="InterPro" id="IPR029063">
    <property type="entry name" value="SAM-dependent_MTases_sf"/>
</dbReference>
<sequence>MPLVRYRKTVYIDSTVLAKMAFAQEVKMLQSEQFKTEEHVVVTLQPLERDHACVVGCLRKQKAAAAAS</sequence>
<evidence type="ECO:0000313" key="2">
    <source>
        <dbReference type="Proteomes" id="UP000243459"/>
    </source>
</evidence>
<dbReference type="Pfam" id="PF01269">
    <property type="entry name" value="Fibrillarin"/>
    <property type="match status" value="1"/>
</dbReference>
<reference evidence="2" key="1">
    <citation type="journal article" date="2017" name="Nat. Commun.">
        <title>The asparagus genome sheds light on the origin and evolution of a young Y chromosome.</title>
        <authorList>
            <person name="Harkess A."/>
            <person name="Zhou J."/>
            <person name="Xu C."/>
            <person name="Bowers J.E."/>
            <person name="Van der Hulst R."/>
            <person name="Ayyampalayam S."/>
            <person name="Mercati F."/>
            <person name="Riccardi P."/>
            <person name="McKain M.R."/>
            <person name="Kakrana A."/>
            <person name="Tang H."/>
            <person name="Ray J."/>
            <person name="Groenendijk J."/>
            <person name="Arikit S."/>
            <person name="Mathioni S.M."/>
            <person name="Nakano M."/>
            <person name="Shan H."/>
            <person name="Telgmann-Rauber A."/>
            <person name="Kanno A."/>
            <person name="Yue Z."/>
            <person name="Chen H."/>
            <person name="Li W."/>
            <person name="Chen Y."/>
            <person name="Xu X."/>
            <person name="Zhang Y."/>
            <person name="Luo S."/>
            <person name="Chen H."/>
            <person name="Gao J."/>
            <person name="Mao Z."/>
            <person name="Pires J.C."/>
            <person name="Luo M."/>
            <person name="Kudrna D."/>
            <person name="Wing R.A."/>
            <person name="Meyers B.C."/>
            <person name="Yi K."/>
            <person name="Kong H."/>
            <person name="Lavrijsen P."/>
            <person name="Sunseri F."/>
            <person name="Falavigna A."/>
            <person name="Ye Y."/>
            <person name="Leebens-Mack J.H."/>
            <person name="Chen G."/>
        </authorList>
    </citation>
    <scope>NUCLEOTIDE SEQUENCE [LARGE SCALE GENOMIC DNA]</scope>
    <source>
        <strain evidence="2">cv. DH0086</strain>
    </source>
</reference>
<organism evidence="1 2">
    <name type="scientific">Asparagus officinalis</name>
    <name type="common">Garden asparagus</name>
    <dbReference type="NCBI Taxonomy" id="4686"/>
    <lineage>
        <taxon>Eukaryota</taxon>
        <taxon>Viridiplantae</taxon>
        <taxon>Streptophyta</taxon>
        <taxon>Embryophyta</taxon>
        <taxon>Tracheophyta</taxon>
        <taxon>Spermatophyta</taxon>
        <taxon>Magnoliopsida</taxon>
        <taxon>Liliopsida</taxon>
        <taxon>Asparagales</taxon>
        <taxon>Asparagaceae</taxon>
        <taxon>Asparagoideae</taxon>
        <taxon>Asparagus</taxon>
    </lineage>
</organism>
<dbReference type="Gene3D" id="3.40.50.150">
    <property type="entry name" value="Vaccinia Virus protein VP39"/>
    <property type="match status" value="1"/>
</dbReference>
<dbReference type="AlphaFoldDB" id="A0A5P1F2H3"/>
<name>A0A5P1F2H3_ASPOF</name>
<dbReference type="Proteomes" id="UP000243459">
    <property type="component" value="Chromosome 4"/>
</dbReference>
<protein>
    <submittedName>
        <fullName evidence="1">Uncharacterized protein</fullName>
    </submittedName>
</protein>
<keyword evidence="2" id="KW-1185">Reference proteome</keyword>
<dbReference type="GO" id="GO:0006364">
    <property type="term" value="P:rRNA processing"/>
    <property type="evidence" value="ECO:0007669"/>
    <property type="project" value="InterPro"/>
</dbReference>
<dbReference type="GO" id="GO:0008168">
    <property type="term" value="F:methyltransferase activity"/>
    <property type="evidence" value="ECO:0007669"/>
    <property type="project" value="InterPro"/>
</dbReference>
<dbReference type="InterPro" id="IPR000692">
    <property type="entry name" value="Fibrillarin"/>
</dbReference>
<dbReference type="GO" id="GO:0003723">
    <property type="term" value="F:RNA binding"/>
    <property type="evidence" value="ECO:0007669"/>
    <property type="project" value="InterPro"/>
</dbReference>
<gene>
    <name evidence="1" type="ORF">A4U43_C04F18650</name>
</gene>
<evidence type="ECO:0000313" key="1">
    <source>
        <dbReference type="EMBL" id="ONK72364.1"/>
    </source>
</evidence>